<keyword evidence="2" id="KW-1185">Reference proteome</keyword>
<protein>
    <recommendedName>
        <fullName evidence="3">Hemimethylated DNA-binding domain-containing protein</fullName>
    </recommendedName>
</protein>
<dbReference type="GO" id="GO:0070987">
    <property type="term" value="P:error-free translesion synthesis"/>
    <property type="evidence" value="ECO:0007669"/>
    <property type="project" value="TreeGrafter"/>
</dbReference>
<dbReference type="Proteomes" id="UP000230423">
    <property type="component" value="Unassembled WGS sequence"/>
</dbReference>
<evidence type="ECO:0008006" key="3">
    <source>
        <dbReference type="Google" id="ProtNLM"/>
    </source>
</evidence>
<organism evidence="1 2">
    <name type="scientific">Teladorsagia circumcincta</name>
    <name type="common">Brown stomach worm</name>
    <name type="synonym">Ostertagia circumcincta</name>
    <dbReference type="NCBI Taxonomy" id="45464"/>
    <lineage>
        <taxon>Eukaryota</taxon>
        <taxon>Metazoa</taxon>
        <taxon>Ecdysozoa</taxon>
        <taxon>Nematoda</taxon>
        <taxon>Chromadorea</taxon>
        <taxon>Rhabditida</taxon>
        <taxon>Rhabditina</taxon>
        <taxon>Rhabditomorpha</taxon>
        <taxon>Strongyloidea</taxon>
        <taxon>Trichostrongylidae</taxon>
        <taxon>Teladorsagia</taxon>
    </lineage>
</organism>
<gene>
    <name evidence="1" type="ORF">TELCIR_21848</name>
</gene>
<dbReference type="EMBL" id="KZ373113">
    <property type="protein sequence ID" value="PIO56751.1"/>
    <property type="molecule type" value="Genomic_DNA"/>
</dbReference>
<proteinExistence type="predicted"/>
<reference evidence="1 2" key="1">
    <citation type="submission" date="2015-09" db="EMBL/GenBank/DDBJ databases">
        <title>Draft genome of the parasitic nematode Teladorsagia circumcincta isolate WARC Sus (inbred).</title>
        <authorList>
            <person name="Mitreva M."/>
        </authorList>
    </citation>
    <scope>NUCLEOTIDE SEQUENCE [LARGE SCALE GENOMIC DNA]</scope>
    <source>
        <strain evidence="1 2">S</strain>
    </source>
</reference>
<dbReference type="PANTHER" id="PTHR14289:SF16">
    <property type="entry name" value="POLYMERASE DELTA-INTERACTING PROTEIN 2"/>
    <property type="match status" value="1"/>
</dbReference>
<dbReference type="AlphaFoldDB" id="A0A2G9TFM4"/>
<dbReference type="PANTHER" id="PTHR14289">
    <property type="entry name" value="F-BOX ONLY PROTEIN 3"/>
    <property type="match status" value="1"/>
</dbReference>
<name>A0A2G9TFM4_TELCI</name>
<evidence type="ECO:0000313" key="1">
    <source>
        <dbReference type="EMBL" id="PIO56751.1"/>
    </source>
</evidence>
<sequence length="87" mass="9892">NPVPNTKDIGRFVAPITSDALYDPGQLFIHKTFAYKGVVVCAFKCRFQEKKSSTREVTENIEVTVTTFYLGSSMSAGQLRHMWRYVI</sequence>
<feature type="non-terminal residue" evidence="1">
    <location>
        <position position="87"/>
    </location>
</feature>
<feature type="non-terminal residue" evidence="1">
    <location>
        <position position="1"/>
    </location>
</feature>
<dbReference type="GO" id="GO:0042645">
    <property type="term" value="C:mitochondrial nucleoid"/>
    <property type="evidence" value="ECO:0007669"/>
    <property type="project" value="TreeGrafter"/>
</dbReference>
<dbReference type="OrthoDB" id="5913487at2759"/>
<accession>A0A2G9TFM4</accession>
<dbReference type="GO" id="GO:0005634">
    <property type="term" value="C:nucleus"/>
    <property type="evidence" value="ECO:0007669"/>
    <property type="project" value="TreeGrafter"/>
</dbReference>
<evidence type="ECO:0000313" key="2">
    <source>
        <dbReference type="Proteomes" id="UP000230423"/>
    </source>
</evidence>